<accession>A0A6P8YQH9</accession>
<sequence>MDFVTAISTGATIEYATQKYACSFIETVALNPHNWLNQVSHHFVGQCFEVVGLNFNVTVEDFSRTYDHPYRNNNLTYLFATVPSALKGVESFLEQLPTLLAYFGRELIKDKPSHAGPLQRFYELTQPVPCYLKVINAWTFVVRSITDNLRQEDNTIDKFLIEPLARLSFSMLRGLVKLLPGSNDAMLKDICLRLATLGRYGIFFVQTYDFILSPMLDIFEQHFEIFCERSALLFVYCAFSCEMSDKSSFVQLYKFLEKMLNMFAEGQQSDANGNLYLRLFTNELITDRFLVIQFETLEPYNSNAVLMATLQYLETLQCHLASTEAFPIRFVEQILLVVLNGSATKAVCSKAAQLYITLSNRQYNKQEIVVHIIETFLKTQHNSRRCASYDQAISLLRNYLKVLMEHFAALQRFGYYINVMYSNNVRHELVLFTAHSIYAVFELYTSQYNSNALARQEVQMLLSHWPRLLKRNAQRSVARAVLLGVYCIVDFRTLAEDNIELLKTLETFCLDMFLTDESLNGAEFASLFTNICKSIEATGSTELLVMAAQTLQDQCAAISVQLISMEGDEGHSESENPLQSYAQCVRRLCALLKENKLRGHQVCDMYDMLASQLLNSGKRNECLELYGYECLALMLALLYGEQDEVEHFELHGDKVLQIAKQLRDVCVKNLRKNFMNFSQNKPWICCILLLQVGLHHCLPLDAAIYDLLINKISDQTLAQEARGNMLFCVQIQEMHFLFRQLHSICPIPLPSNRIWKSLLQFQMIVKMPDLISPELGELIPILIKRHFVSYACCLPIINLHICNESTSRKRVNLALDAHFQLVEQHASVKEAWLLRLYVFNASLEMLVKNLSARRSANKEVRHRNQLVTLQHLISLVSTLRLSNSHFMNIGRLLYSLKSIAVGDQNKEELDKFLIQISAHKYRCEDADGDTDSELRPLPDGPLTKWEAEVFSPLVVQS</sequence>
<evidence type="ECO:0000313" key="3">
    <source>
        <dbReference type="RefSeq" id="XP_051861323.1"/>
    </source>
</evidence>
<name>A0A6P8YQH9_DROAB</name>
<dbReference type="OrthoDB" id="7883050at2759"/>
<dbReference type="AlphaFoldDB" id="A0A6P8YQH9"/>
<protein>
    <submittedName>
        <fullName evidence="2 3">Uncharacterized protein LOC117570660 isoform X1</fullName>
    </submittedName>
</protein>
<dbReference type="Proteomes" id="UP000515160">
    <property type="component" value="Chromosome 3"/>
</dbReference>
<dbReference type="RefSeq" id="XP_034108337.1">
    <property type="nucleotide sequence ID" value="XM_034252446.2"/>
</dbReference>
<evidence type="ECO:0000313" key="1">
    <source>
        <dbReference type="Proteomes" id="UP000515160"/>
    </source>
</evidence>
<gene>
    <name evidence="2 3" type="primary">LOC117570660</name>
</gene>
<organism evidence="1 2">
    <name type="scientific">Drosophila albomicans</name>
    <name type="common">Fruit fly</name>
    <dbReference type="NCBI Taxonomy" id="7291"/>
    <lineage>
        <taxon>Eukaryota</taxon>
        <taxon>Metazoa</taxon>
        <taxon>Ecdysozoa</taxon>
        <taxon>Arthropoda</taxon>
        <taxon>Hexapoda</taxon>
        <taxon>Insecta</taxon>
        <taxon>Pterygota</taxon>
        <taxon>Neoptera</taxon>
        <taxon>Endopterygota</taxon>
        <taxon>Diptera</taxon>
        <taxon>Brachycera</taxon>
        <taxon>Muscomorpha</taxon>
        <taxon>Ephydroidea</taxon>
        <taxon>Drosophilidae</taxon>
        <taxon>Drosophila</taxon>
    </lineage>
</organism>
<dbReference type="GeneID" id="117570660"/>
<evidence type="ECO:0000313" key="2">
    <source>
        <dbReference type="RefSeq" id="XP_034108337.1"/>
    </source>
</evidence>
<reference evidence="2 3" key="1">
    <citation type="submission" date="2025-04" db="UniProtKB">
        <authorList>
            <consortium name="RefSeq"/>
        </authorList>
    </citation>
    <scope>IDENTIFICATION</scope>
    <source>
        <strain evidence="2 3">15112-1751.03</strain>
        <tissue evidence="2 3">Whole Adult</tissue>
    </source>
</reference>
<keyword evidence="1" id="KW-1185">Reference proteome</keyword>
<dbReference type="RefSeq" id="XP_051861323.1">
    <property type="nucleotide sequence ID" value="XM_052005363.1"/>
</dbReference>
<proteinExistence type="predicted"/>